<dbReference type="CDD" id="cd01563">
    <property type="entry name" value="Thr-synth_1"/>
    <property type="match status" value="1"/>
</dbReference>
<dbReference type="InterPro" id="IPR001926">
    <property type="entry name" value="TrpB-like_PALP"/>
</dbReference>
<comment type="caution">
    <text evidence="5">The sequence shown here is derived from an EMBL/GenBank/DDBJ whole genome shotgun (WGS) entry which is preliminary data.</text>
</comment>
<sequence>MLKEIYVCATCHTAYPSTPDIWRCPCGGLLKIEWEKPTFSKKEIQNELPGMWRYVKALPFHPQCSVSEEITMGEGYTPLVPLSQEDPHTFVKVDYMMPTLSFKDRGAAVLIAKAKEWGVKKVIADSSGNAGTSIAAYAKRAQIECDIFLGKGTSPKKIAQISAHGANIRMVDGTREDVAKKAKMAVQQEGSFYASHVFNPYFHEGTKTYAYEIWEQLNNIPDTLIIPVGNGTLLLGVYQGFCELLAQGLITDFPKIVAVQAENCAPLAQAFHEQRLEIEATQNKGTIAEGIAIAAPERAKQILQVIKQTNGYIVTANEQEIKEAHTALAAKGFYVEPTTAANYAAYLKHQKTTTQERIVLPLCGAGLKAV</sequence>
<keyword evidence="2" id="KW-0663">Pyridoxal phosphate</keyword>
<dbReference type="OrthoDB" id="9778118at2"/>
<dbReference type="Gene3D" id="3.40.50.1100">
    <property type="match status" value="2"/>
</dbReference>
<dbReference type="SUPFAM" id="SSF53686">
    <property type="entry name" value="Tryptophan synthase beta subunit-like PLP-dependent enzymes"/>
    <property type="match status" value="1"/>
</dbReference>
<proteinExistence type="predicted"/>
<dbReference type="Pfam" id="PF00291">
    <property type="entry name" value="PALP"/>
    <property type="match status" value="1"/>
</dbReference>
<dbReference type="PANTHER" id="PTHR48078">
    <property type="entry name" value="THREONINE DEHYDRATASE, MITOCHONDRIAL-RELATED"/>
    <property type="match status" value="1"/>
</dbReference>
<protein>
    <submittedName>
        <fullName evidence="5">Threonine synthase</fullName>
    </submittedName>
</protein>
<keyword evidence="3" id="KW-0456">Lyase</keyword>
<dbReference type="InterPro" id="IPR036052">
    <property type="entry name" value="TrpB-like_PALP_sf"/>
</dbReference>
<gene>
    <name evidence="5" type="ORF">CEY02_05580</name>
</gene>
<evidence type="ECO:0000256" key="2">
    <source>
        <dbReference type="ARBA" id="ARBA00022898"/>
    </source>
</evidence>
<dbReference type="PANTHER" id="PTHR48078:SF6">
    <property type="entry name" value="L-THREONINE DEHYDRATASE CATABOLIC TDCB"/>
    <property type="match status" value="1"/>
</dbReference>
<accession>A0A2A5IXP5</accession>
<dbReference type="InterPro" id="IPR050147">
    <property type="entry name" value="Ser/Thr_Dehydratase"/>
</dbReference>
<reference evidence="5 6" key="1">
    <citation type="submission" date="2017-06" db="EMBL/GenBank/DDBJ databases">
        <title>Draft Genome Sequence of Bacillus sp Strain 36R Isolated from saline sediment at Atanasia, Sonora, Mexico.</title>
        <authorList>
            <person name="Sanchez Diaz R."/>
            <person name="Quiroz Macias M.E."/>
            <person name="Ibarra Gamez J.C."/>
            <person name="Enciso Ibarra J."/>
            <person name="Gomez Gil B."/>
            <person name="Galaviz Silva L."/>
        </authorList>
    </citation>
    <scope>NUCLEOTIDE SEQUENCE [LARGE SCALE GENOMIC DNA]</scope>
    <source>
        <strain evidence="5 6">36R_ATNSAL</strain>
    </source>
</reference>
<evidence type="ECO:0000313" key="6">
    <source>
        <dbReference type="Proteomes" id="UP000228754"/>
    </source>
</evidence>
<dbReference type="GO" id="GO:0030170">
    <property type="term" value="F:pyridoxal phosphate binding"/>
    <property type="evidence" value="ECO:0007669"/>
    <property type="project" value="InterPro"/>
</dbReference>
<dbReference type="AlphaFoldDB" id="A0A2A5IXP5"/>
<dbReference type="GO" id="GO:0006567">
    <property type="term" value="P:L-threonine catabolic process"/>
    <property type="evidence" value="ECO:0007669"/>
    <property type="project" value="TreeGrafter"/>
</dbReference>
<evidence type="ECO:0000256" key="1">
    <source>
        <dbReference type="ARBA" id="ARBA00001933"/>
    </source>
</evidence>
<feature type="domain" description="Tryptophan synthase beta chain-like PALP" evidence="4">
    <location>
        <begin position="70"/>
        <end position="364"/>
    </location>
</feature>
<dbReference type="EMBL" id="NKHG01000039">
    <property type="protein sequence ID" value="PCK22023.1"/>
    <property type="molecule type" value="Genomic_DNA"/>
</dbReference>
<dbReference type="Proteomes" id="UP000228754">
    <property type="component" value="Unassembled WGS sequence"/>
</dbReference>
<evidence type="ECO:0000259" key="4">
    <source>
        <dbReference type="Pfam" id="PF00291"/>
    </source>
</evidence>
<organism evidence="5 6">
    <name type="scientific">Bacillus pumilus</name>
    <name type="common">Bacillus mesentericus</name>
    <dbReference type="NCBI Taxonomy" id="1408"/>
    <lineage>
        <taxon>Bacteria</taxon>
        <taxon>Bacillati</taxon>
        <taxon>Bacillota</taxon>
        <taxon>Bacilli</taxon>
        <taxon>Bacillales</taxon>
        <taxon>Bacillaceae</taxon>
        <taxon>Bacillus</taxon>
    </lineage>
</organism>
<dbReference type="PROSITE" id="PS00165">
    <property type="entry name" value="DEHYDRATASE_SER_THR"/>
    <property type="match status" value="1"/>
</dbReference>
<dbReference type="GO" id="GO:0003941">
    <property type="term" value="F:L-serine ammonia-lyase activity"/>
    <property type="evidence" value="ECO:0007669"/>
    <property type="project" value="TreeGrafter"/>
</dbReference>
<dbReference type="InterPro" id="IPR000634">
    <property type="entry name" value="Ser/Thr_deHydtase_PyrdxlP-BS"/>
</dbReference>
<dbReference type="GO" id="GO:0004794">
    <property type="term" value="F:threonine deaminase activity"/>
    <property type="evidence" value="ECO:0007669"/>
    <property type="project" value="TreeGrafter"/>
</dbReference>
<dbReference type="GO" id="GO:0009097">
    <property type="term" value="P:isoleucine biosynthetic process"/>
    <property type="evidence" value="ECO:0007669"/>
    <property type="project" value="TreeGrafter"/>
</dbReference>
<evidence type="ECO:0000256" key="3">
    <source>
        <dbReference type="ARBA" id="ARBA00023239"/>
    </source>
</evidence>
<evidence type="ECO:0000313" key="5">
    <source>
        <dbReference type="EMBL" id="PCK22023.1"/>
    </source>
</evidence>
<dbReference type="GO" id="GO:0006565">
    <property type="term" value="P:L-serine catabolic process"/>
    <property type="evidence" value="ECO:0007669"/>
    <property type="project" value="TreeGrafter"/>
</dbReference>
<comment type="cofactor">
    <cofactor evidence="1">
        <name>pyridoxal 5'-phosphate</name>
        <dbReference type="ChEBI" id="CHEBI:597326"/>
    </cofactor>
</comment>
<name>A0A2A5IXP5_BACPU</name>